<evidence type="ECO:0000313" key="2">
    <source>
        <dbReference type="EMBL" id="GAL27299.1"/>
    </source>
</evidence>
<evidence type="ECO:0000313" key="3">
    <source>
        <dbReference type="Proteomes" id="UP000029223"/>
    </source>
</evidence>
<keyword evidence="1" id="KW-0732">Signal</keyword>
<protein>
    <submittedName>
        <fullName evidence="2">TRAP-type C4-dicarboxylate transport system periplasmic component</fullName>
    </submittedName>
</protein>
<organism evidence="2 3">
    <name type="scientific">Vibrio variabilis</name>
    <dbReference type="NCBI Taxonomy" id="990271"/>
    <lineage>
        <taxon>Bacteria</taxon>
        <taxon>Pseudomonadati</taxon>
        <taxon>Pseudomonadota</taxon>
        <taxon>Gammaproteobacteria</taxon>
        <taxon>Vibrionales</taxon>
        <taxon>Vibrionaceae</taxon>
        <taxon>Vibrio</taxon>
    </lineage>
</organism>
<reference evidence="3" key="1">
    <citation type="submission" date="2014-09" db="EMBL/GenBank/DDBJ databases">
        <title>Vibrio variabilis JCM 19239. (C206) whole genome shotgun sequence.</title>
        <authorList>
            <person name="Sawabe T."/>
            <person name="Meirelles P."/>
            <person name="Nakanishi M."/>
            <person name="Sayaka M."/>
            <person name="Hattori M."/>
            <person name="Ohkuma M."/>
        </authorList>
    </citation>
    <scope>NUCLEOTIDE SEQUENCE [LARGE SCALE GENOMIC DNA]</scope>
    <source>
        <strain evidence="3">JCM 19239</strain>
    </source>
</reference>
<accession>A0ABQ0JEV7</accession>
<feature type="chain" id="PRO_5047044658" evidence="1">
    <location>
        <begin position="27"/>
        <end position="66"/>
    </location>
</feature>
<evidence type="ECO:0000256" key="1">
    <source>
        <dbReference type="SAM" id="SignalP"/>
    </source>
</evidence>
<proteinExistence type="predicted"/>
<keyword evidence="3" id="KW-1185">Reference proteome</keyword>
<gene>
    <name evidence="2" type="ORF">JCM19239_2111</name>
</gene>
<dbReference type="Gene3D" id="3.40.190.170">
    <property type="entry name" value="Bacterial extracellular solute-binding protein, family 7"/>
    <property type="match status" value="1"/>
</dbReference>
<sequence length="66" mass="7469">MRWNKKALTTFVTCALAASTSFAASAATTLKLSHNQDRNHPVHKSMQYMADEVKELTNGELRIRIY</sequence>
<comment type="caution">
    <text evidence="2">The sequence shown here is derived from an EMBL/GenBank/DDBJ whole genome shotgun (WGS) entry which is preliminary data.</text>
</comment>
<dbReference type="EMBL" id="BBMS01000027">
    <property type="protein sequence ID" value="GAL27299.1"/>
    <property type="molecule type" value="Genomic_DNA"/>
</dbReference>
<feature type="signal peptide" evidence="1">
    <location>
        <begin position="1"/>
        <end position="26"/>
    </location>
</feature>
<dbReference type="Proteomes" id="UP000029223">
    <property type="component" value="Unassembled WGS sequence"/>
</dbReference>
<name>A0ABQ0JEV7_9VIBR</name>
<dbReference type="InterPro" id="IPR038404">
    <property type="entry name" value="TRAP_DctP_sf"/>
</dbReference>
<reference evidence="3" key="2">
    <citation type="submission" date="2014-09" db="EMBL/GenBank/DDBJ databases">
        <authorList>
            <consortium name="NBRP consortium"/>
            <person name="Sawabe T."/>
            <person name="Meirelles P."/>
            <person name="Nakanishi M."/>
            <person name="Sayaka M."/>
            <person name="Hattori M."/>
            <person name="Ohkuma M."/>
        </authorList>
    </citation>
    <scope>NUCLEOTIDE SEQUENCE [LARGE SCALE GENOMIC DNA]</scope>
    <source>
        <strain evidence="3">JCM 19239</strain>
    </source>
</reference>